<evidence type="ECO:0000313" key="2">
    <source>
        <dbReference type="EMBL" id="QNP49192.1"/>
    </source>
</evidence>
<sequence>MWLQRLDLNSLGISKNPLMLLGSMRTLGVAAAATGLLTIFFPQTRRAHLLALPITLLAYLLIWQQFFPLGRYLLPILPLAAVLCALLVHAFVPQGWLERRSSNISKVMGTPLQILLLCGLLFAASKASIEIFAEKAATWQATLASRGGYEVFRVASERKKTPQEQIVQIGFENGIYFYDGVTIGDWFGIGRYSQFTRLNLDKPPYVGEIVAPQALLDAVSKFHVEMIAVNAGRFQFEPDKYRTLFEVEAVTPTAYLLRPKARID</sequence>
<gene>
    <name evidence="2" type="ORF">H9K75_03515</name>
</gene>
<keyword evidence="1" id="KW-0472">Membrane</keyword>
<feature type="transmembrane region" description="Helical" evidence="1">
    <location>
        <begin position="48"/>
        <end position="66"/>
    </location>
</feature>
<feature type="transmembrane region" description="Helical" evidence="1">
    <location>
        <begin position="72"/>
        <end position="92"/>
    </location>
</feature>
<dbReference type="KEGG" id="daer:H9K75_03515"/>
<dbReference type="Proteomes" id="UP000516028">
    <property type="component" value="Chromosome"/>
</dbReference>
<feature type="transmembrane region" description="Helical" evidence="1">
    <location>
        <begin position="104"/>
        <end position="124"/>
    </location>
</feature>
<proteinExistence type="predicted"/>
<evidence type="ECO:0000256" key="1">
    <source>
        <dbReference type="SAM" id="Phobius"/>
    </source>
</evidence>
<organism evidence="2 3">
    <name type="scientific">Diaphorobacter aerolatus</name>
    <dbReference type="NCBI Taxonomy" id="1288495"/>
    <lineage>
        <taxon>Bacteria</taxon>
        <taxon>Pseudomonadati</taxon>
        <taxon>Pseudomonadota</taxon>
        <taxon>Betaproteobacteria</taxon>
        <taxon>Burkholderiales</taxon>
        <taxon>Comamonadaceae</taxon>
        <taxon>Diaphorobacter</taxon>
    </lineage>
</organism>
<name>A0A7H0GLM6_9BURK</name>
<evidence type="ECO:0000313" key="3">
    <source>
        <dbReference type="Proteomes" id="UP000516028"/>
    </source>
</evidence>
<protein>
    <submittedName>
        <fullName evidence="2">Uncharacterized protein</fullName>
    </submittedName>
</protein>
<feature type="transmembrane region" description="Helical" evidence="1">
    <location>
        <begin position="20"/>
        <end position="41"/>
    </location>
</feature>
<keyword evidence="1" id="KW-0812">Transmembrane</keyword>
<accession>A0A7H0GLM6</accession>
<dbReference type="AlphaFoldDB" id="A0A7H0GLM6"/>
<reference evidence="2 3" key="1">
    <citation type="submission" date="2020-08" db="EMBL/GenBank/DDBJ databases">
        <title>Genome sequence of Diaphorobacter aerolatus KACC 16536T.</title>
        <authorList>
            <person name="Hyun D.-W."/>
            <person name="Bae J.-W."/>
        </authorList>
    </citation>
    <scope>NUCLEOTIDE SEQUENCE [LARGE SCALE GENOMIC DNA]</scope>
    <source>
        <strain evidence="2 3">KACC 16536</strain>
    </source>
</reference>
<keyword evidence="1" id="KW-1133">Transmembrane helix</keyword>
<dbReference type="RefSeq" id="WP_187724784.1">
    <property type="nucleotide sequence ID" value="NZ_CP060783.1"/>
</dbReference>
<dbReference type="EMBL" id="CP060783">
    <property type="protein sequence ID" value="QNP49192.1"/>
    <property type="molecule type" value="Genomic_DNA"/>
</dbReference>
<keyword evidence="3" id="KW-1185">Reference proteome</keyword>